<evidence type="ECO:0000256" key="5">
    <source>
        <dbReference type="SAM" id="Phobius"/>
    </source>
</evidence>
<keyword evidence="8" id="KW-1185">Reference proteome</keyword>
<reference evidence="7" key="1">
    <citation type="submission" date="2019-08" db="EMBL/GenBank/DDBJ databases">
        <title>The improved chromosome-level genome for the pearl oyster Pinctada fucata martensii using PacBio sequencing and Hi-C.</title>
        <authorList>
            <person name="Zheng Z."/>
        </authorList>
    </citation>
    <scope>NUCLEOTIDE SEQUENCE</scope>
    <source>
        <strain evidence="7">ZZ-2019</strain>
        <tissue evidence="7">Adductor muscle</tissue>
    </source>
</reference>
<dbReference type="Proteomes" id="UP001186944">
    <property type="component" value="Unassembled WGS sequence"/>
</dbReference>
<dbReference type="InterPro" id="IPR000276">
    <property type="entry name" value="GPCR_Rhodpsn"/>
</dbReference>
<accession>A0AA89C2T8</accession>
<dbReference type="Pfam" id="PF00001">
    <property type="entry name" value="7tm_1"/>
    <property type="match status" value="1"/>
</dbReference>
<feature type="transmembrane region" description="Helical" evidence="5">
    <location>
        <begin position="195"/>
        <end position="217"/>
    </location>
</feature>
<proteinExistence type="predicted"/>
<evidence type="ECO:0000256" key="2">
    <source>
        <dbReference type="ARBA" id="ARBA00022692"/>
    </source>
</evidence>
<comment type="caution">
    <text evidence="7">The sequence shown here is derived from an EMBL/GenBank/DDBJ whole genome shotgun (WGS) entry which is preliminary data.</text>
</comment>
<evidence type="ECO:0000256" key="3">
    <source>
        <dbReference type="ARBA" id="ARBA00022989"/>
    </source>
</evidence>
<dbReference type="EMBL" id="VSWD01000009">
    <property type="protein sequence ID" value="KAK3092426.1"/>
    <property type="molecule type" value="Genomic_DNA"/>
</dbReference>
<feature type="transmembrane region" description="Helical" evidence="5">
    <location>
        <begin position="143"/>
        <end position="163"/>
    </location>
</feature>
<evidence type="ECO:0000256" key="4">
    <source>
        <dbReference type="ARBA" id="ARBA00023136"/>
    </source>
</evidence>
<dbReference type="PANTHER" id="PTHR46641">
    <property type="entry name" value="FMRFAMIDE RECEPTOR-RELATED"/>
    <property type="match status" value="1"/>
</dbReference>
<feature type="domain" description="G-protein coupled receptors family 1 profile" evidence="6">
    <location>
        <begin position="44"/>
        <end position="311"/>
    </location>
</feature>
<keyword evidence="3 5" id="KW-1133">Transmembrane helix</keyword>
<comment type="subcellular location">
    <subcellularLocation>
        <location evidence="1">Membrane</location>
    </subcellularLocation>
</comment>
<dbReference type="GO" id="GO:0004930">
    <property type="term" value="F:G protein-coupled receptor activity"/>
    <property type="evidence" value="ECO:0007669"/>
    <property type="project" value="InterPro"/>
</dbReference>
<gene>
    <name evidence="7" type="ORF">FSP39_002675</name>
</gene>
<dbReference type="InterPro" id="IPR017452">
    <property type="entry name" value="GPCR_Rhodpsn_7TM"/>
</dbReference>
<protein>
    <recommendedName>
        <fullName evidence="6">G-protein coupled receptors family 1 profile domain-containing protein</fullName>
    </recommendedName>
</protein>
<evidence type="ECO:0000256" key="1">
    <source>
        <dbReference type="ARBA" id="ARBA00004370"/>
    </source>
</evidence>
<evidence type="ECO:0000259" key="6">
    <source>
        <dbReference type="PROSITE" id="PS50262"/>
    </source>
</evidence>
<dbReference type="GO" id="GO:0016020">
    <property type="term" value="C:membrane"/>
    <property type="evidence" value="ECO:0007669"/>
    <property type="project" value="UniProtKB-SubCell"/>
</dbReference>
<dbReference type="Gene3D" id="1.20.1070.10">
    <property type="entry name" value="Rhodopsin 7-helix transmembrane proteins"/>
    <property type="match status" value="1"/>
</dbReference>
<dbReference type="PRINTS" id="PR00237">
    <property type="entry name" value="GPCRRHODOPSN"/>
</dbReference>
<feature type="transmembrane region" description="Helical" evidence="5">
    <location>
        <begin position="32"/>
        <end position="53"/>
    </location>
</feature>
<dbReference type="AlphaFoldDB" id="A0AA89C2T8"/>
<keyword evidence="4 5" id="KW-0472">Membrane</keyword>
<organism evidence="7 8">
    <name type="scientific">Pinctada imbricata</name>
    <name type="common">Atlantic pearl-oyster</name>
    <name type="synonym">Pinctada martensii</name>
    <dbReference type="NCBI Taxonomy" id="66713"/>
    <lineage>
        <taxon>Eukaryota</taxon>
        <taxon>Metazoa</taxon>
        <taxon>Spiralia</taxon>
        <taxon>Lophotrochozoa</taxon>
        <taxon>Mollusca</taxon>
        <taxon>Bivalvia</taxon>
        <taxon>Autobranchia</taxon>
        <taxon>Pteriomorphia</taxon>
        <taxon>Pterioida</taxon>
        <taxon>Pterioidea</taxon>
        <taxon>Pteriidae</taxon>
        <taxon>Pinctada</taxon>
    </lineage>
</organism>
<dbReference type="CDD" id="cd14978">
    <property type="entry name" value="7tmA_FMRFamide_R-like"/>
    <property type="match status" value="1"/>
</dbReference>
<evidence type="ECO:0000313" key="7">
    <source>
        <dbReference type="EMBL" id="KAK3092426.1"/>
    </source>
</evidence>
<dbReference type="PROSITE" id="PS50262">
    <property type="entry name" value="G_PROTEIN_RECEP_F1_2"/>
    <property type="match status" value="1"/>
</dbReference>
<feature type="transmembrane region" description="Helical" evidence="5">
    <location>
        <begin position="101"/>
        <end position="122"/>
    </location>
</feature>
<keyword evidence="2 5" id="KW-0812">Transmembrane</keyword>
<evidence type="ECO:0000313" key="8">
    <source>
        <dbReference type="Proteomes" id="UP001186944"/>
    </source>
</evidence>
<feature type="transmembrane region" description="Helical" evidence="5">
    <location>
        <begin position="74"/>
        <end position="95"/>
    </location>
</feature>
<name>A0AA89C2T8_PINIB</name>
<dbReference type="InterPro" id="IPR052954">
    <property type="entry name" value="GPCR-Ligand_Int"/>
</dbReference>
<dbReference type="PANTHER" id="PTHR46641:SF2">
    <property type="entry name" value="FMRFAMIDE RECEPTOR"/>
    <property type="match status" value="1"/>
</dbReference>
<sequence>MDIENTTGSLLVSDLESLQLESTRISFAIRQFIMPFICFCGLVGNTLSVVVFSRPSLRTHSCSLLLAARAISDNGFLFTVFIVWLDFVNVCVFHTEGICQIVLYLSYTCAFLSVWCVVLVTAENYIRMCHPHNVSQLCTTKRATYSIVAGVILSLLVYNFPLWGAKVATFNGHTYCLTKMKYLQLEIALTYIDTLLTLIVPLVLILSFMSMIIYSSLEARRRLMRLTNQRTALLSETTRRTDSPHSKVTKLLSTVTCIFLVLHTPSHVIRIKVIVESLFGQIADTSETDRILQQLFQVLYYMNFTVNIFIYLSCGDNFRRVFCQTLCFRRVFTESDSFQEVHENEQMRSTEIVMKELSEETLP</sequence>
<dbReference type="SUPFAM" id="SSF81321">
    <property type="entry name" value="Family A G protein-coupled receptor-like"/>
    <property type="match status" value="1"/>
</dbReference>